<gene>
    <name evidence="3" type="ORF">UFOPK3376_02515</name>
</gene>
<reference evidence="3" key="1">
    <citation type="submission" date="2020-05" db="EMBL/GenBank/DDBJ databases">
        <authorList>
            <person name="Chiriac C."/>
            <person name="Salcher M."/>
            <person name="Ghai R."/>
            <person name="Kavagutti S V."/>
        </authorList>
    </citation>
    <scope>NUCLEOTIDE SEQUENCE</scope>
</reference>
<keyword evidence="2" id="KW-0812">Transmembrane</keyword>
<feature type="transmembrane region" description="Helical" evidence="2">
    <location>
        <begin position="242"/>
        <end position="264"/>
    </location>
</feature>
<evidence type="ECO:0000256" key="1">
    <source>
        <dbReference type="SAM" id="MobiDB-lite"/>
    </source>
</evidence>
<feature type="region of interest" description="Disordered" evidence="1">
    <location>
        <begin position="276"/>
        <end position="306"/>
    </location>
</feature>
<evidence type="ECO:0000313" key="3">
    <source>
        <dbReference type="EMBL" id="CAB4887629.1"/>
    </source>
</evidence>
<feature type="transmembrane region" description="Helical" evidence="2">
    <location>
        <begin position="122"/>
        <end position="140"/>
    </location>
</feature>
<feature type="compositionally biased region" description="Polar residues" evidence="1">
    <location>
        <begin position="296"/>
        <end position="306"/>
    </location>
</feature>
<feature type="transmembrane region" description="Helical" evidence="2">
    <location>
        <begin position="96"/>
        <end position="115"/>
    </location>
</feature>
<feature type="transmembrane region" description="Helical" evidence="2">
    <location>
        <begin position="38"/>
        <end position="59"/>
    </location>
</feature>
<dbReference type="AlphaFoldDB" id="A0A6J7F629"/>
<dbReference type="EMBL" id="CAFBLP010000083">
    <property type="protein sequence ID" value="CAB4887629.1"/>
    <property type="molecule type" value="Genomic_DNA"/>
</dbReference>
<organism evidence="3">
    <name type="scientific">freshwater metagenome</name>
    <dbReference type="NCBI Taxonomy" id="449393"/>
    <lineage>
        <taxon>unclassified sequences</taxon>
        <taxon>metagenomes</taxon>
        <taxon>ecological metagenomes</taxon>
    </lineage>
</organism>
<feature type="transmembrane region" description="Helical" evidence="2">
    <location>
        <begin position="66"/>
        <end position="84"/>
    </location>
</feature>
<feature type="transmembrane region" description="Helical" evidence="2">
    <location>
        <begin position="204"/>
        <end position="222"/>
    </location>
</feature>
<feature type="compositionally biased region" description="Low complexity" evidence="1">
    <location>
        <begin position="276"/>
        <end position="295"/>
    </location>
</feature>
<evidence type="ECO:0000256" key="2">
    <source>
        <dbReference type="SAM" id="Phobius"/>
    </source>
</evidence>
<sequence length="306" mass="32228">MWAGVVVLVAVTYARIPPAELYHVSRSGLAGGLGRALVYLDFPMALVAALLLAVTYHSLTWRWKRPLAIISLILCVTVAIPGMVDEDNLDARLINVLPALGVGIALMLTWSSPWVGARVTRAGLALATCLAVVSLPWIAAETGFSLPRGLFMTSDLVHEPGEIGLVPAVHLGDHHGLGSALLILTALAVWATPRGLPRTVGRRVTQAFAALLLAYGVVNMVQDFWGEQIADRGWTDWSIPDASVPEATLIWGIILIAAAAVYWLPHGDSAGWGASGVSDQSSSSGISLTKSISRSTAPTSSGRSSA</sequence>
<feature type="transmembrane region" description="Helical" evidence="2">
    <location>
        <begin position="175"/>
        <end position="192"/>
    </location>
</feature>
<keyword evidence="2" id="KW-1133">Transmembrane helix</keyword>
<protein>
    <submittedName>
        <fullName evidence="3">Unannotated protein</fullName>
    </submittedName>
</protein>
<accession>A0A6J7F629</accession>
<name>A0A6J7F629_9ZZZZ</name>
<keyword evidence="2" id="KW-0472">Membrane</keyword>
<proteinExistence type="predicted"/>